<keyword evidence="8" id="KW-0012">Acyltransferase</keyword>
<dbReference type="CDD" id="cd00833">
    <property type="entry name" value="PKS"/>
    <property type="match status" value="4"/>
</dbReference>
<dbReference type="Pfam" id="PF14765">
    <property type="entry name" value="PS-DH"/>
    <property type="match status" value="2"/>
</dbReference>
<dbReference type="GO" id="GO:0031177">
    <property type="term" value="F:phosphopantetheine binding"/>
    <property type="evidence" value="ECO:0007669"/>
    <property type="project" value="InterPro"/>
</dbReference>
<dbReference type="GO" id="GO:0071770">
    <property type="term" value="P:DIM/DIP cell wall layer assembly"/>
    <property type="evidence" value="ECO:0007669"/>
    <property type="project" value="TreeGrafter"/>
</dbReference>
<dbReference type="PROSITE" id="PS50075">
    <property type="entry name" value="CARRIER"/>
    <property type="match status" value="4"/>
</dbReference>
<dbReference type="InterPro" id="IPR001227">
    <property type="entry name" value="Ac_transferase_dom_sf"/>
</dbReference>
<dbReference type="InterPro" id="IPR049552">
    <property type="entry name" value="PKS_DH_N"/>
</dbReference>
<dbReference type="InterPro" id="IPR018201">
    <property type="entry name" value="Ketoacyl_synth_AS"/>
</dbReference>
<dbReference type="GeneID" id="80333990"/>
<dbReference type="GO" id="GO:0004312">
    <property type="term" value="F:fatty acid synthase activity"/>
    <property type="evidence" value="ECO:0007669"/>
    <property type="project" value="TreeGrafter"/>
</dbReference>
<dbReference type="PROSITE" id="PS00606">
    <property type="entry name" value="KS3_1"/>
    <property type="match status" value="3"/>
</dbReference>
<accession>A0A516NMG4</accession>
<feature type="active site" description="Proton donor; for dehydratase activity" evidence="9">
    <location>
        <position position="3596"/>
    </location>
</feature>
<dbReference type="SUPFAM" id="SSF47336">
    <property type="entry name" value="ACP-like"/>
    <property type="match status" value="4"/>
</dbReference>
<dbReference type="FunFam" id="3.40.47.10:FF:000019">
    <property type="entry name" value="Polyketide synthase type I"/>
    <property type="match status" value="3"/>
</dbReference>
<feature type="active site" description="Proton acceptor; for dehydratase activity" evidence="9">
    <location>
        <position position="5140"/>
    </location>
</feature>
<dbReference type="InterPro" id="IPR016035">
    <property type="entry name" value="Acyl_Trfase/lysoPLipase"/>
</dbReference>
<dbReference type="SUPFAM" id="SSF53901">
    <property type="entry name" value="Thiolase-like"/>
    <property type="match status" value="4"/>
</dbReference>
<dbReference type="SMART" id="SM00822">
    <property type="entry name" value="PKS_KR"/>
    <property type="match status" value="3"/>
</dbReference>
<dbReference type="InterPro" id="IPR014043">
    <property type="entry name" value="Acyl_transferase_dom"/>
</dbReference>
<keyword evidence="3" id="KW-0597">Phosphoprotein</keyword>
<dbReference type="Pfam" id="PF00109">
    <property type="entry name" value="ketoacyl-synt"/>
    <property type="match status" value="4"/>
</dbReference>
<feature type="domain" description="Ketosynthase family 3 (KS3)" evidence="11">
    <location>
        <begin position="2515"/>
        <end position="2939"/>
    </location>
</feature>
<dbReference type="SMART" id="SM00826">
    <property type="entry name" value="PKS_DH"/>
    <property type="match status" value="2"/>
</dbReference>
<feature type="domain" description="PKS/mFAS DH" evidence="12">
    <location>
        <begin position="5108"/>
        <end position="5373"/>
    </location>
</feature>
<dbReference type="InterPro" id="IPR020806">
    <property type="entry name" value="PKS_PP-bd"/>
</dbReference>
<dbReference type="SUPFAM" id="SSF55048">
    <property type="entry name" value="Probable ACP-binding domain of malonyl-CoA ACP transacylase"/>
    <property type="match status" value="4"/>
</dbReference>
<dbReference type="InterPro" id="IPR009081">
    <property type="entry name" value="PP-bd_ACP"/>
</dbReference>
<dbReference type="Gene3D" id="3.40.47.10">
    <property type="match status" value="4"/>
</dbReference>
<dbReference type="InterPro" id="IPR006162">
    <property type="entry name" value="Ppantetheine_attach_site"/>
</dbReference>
<dbReference type="InterPro" id="IPR041618">
    <property type="entry name" value="PKS_DE"/>
</dbReference>
<keyword evidence="5" id="KW-0276">Fatty acid metabolism</keyword>
<feature type="domain" description="Ketosynthase family 3 (KS3)" evidence="11">
    <location>
        <begin position="1002"/>
        <end position="1418"/>
    </location>
</feature>
<evidence type="ECO:0000259" key="10">
    <source>
        <dbReference type="PROSITE" id="PS50075"/>
    </source>
</evidence>
<dbReference type="FunFam" id="3.40.366.10:FF:000002">
    <property type="entry name" value="Probable polyketide synthase 2"/>
    <property type="match status" value="3"/>
</dbReference>
<dbReference type="InterPro" id="IPR014031">
    <property type="entry name" value="Ketoacyl_synth_C"/>
</dbReference>
<dbReference type="Pfam" id="PF16197">
    <property type="entry name" value="KAsynt_C_assoc"/>
    <property type="match status" value="4"/>
</dbReference>
<sequence length="5954" mass="628110">MPLRMDGDIAVVGLACRFPGAAGPEALWSLLTSGTAVDSPVPDGRWAPDALAGVSDAEADIIRRGAFLDDVAGFDAEFFRVSPREAATMDPQQRLMLELSWEALEDAGIAGRSVPATRAGVFVGVAGDDYATLVRDRGADAITAHTFTGSQRSIVANRVSYFLEAKGPSLVVDAGQASSLVAVHLAAESLRRGECSLAIAGGVTLRLTPHHALAAHRIGALSPDGRCHVFDARANGFAQGEGGGAVVLKPLAAALADGDDIYCVIRGSAVTNDGGGEQLSTPTVEGQAEAIRSAYRQADIDLTTVAHIELHGTGTPTGDPVEAAALGTVLGAPREAENPLHVGSIKSNIGHLEAAAGIAGFIKTALCVRAGTLVPTADFRTPNPDIPLDELNLRVQTDVEPIPGDSAVLGVSSFGIGGTNCHVAVSAPPPSPRRAEGSPAAAAPVPLVLSAAGAAALRAQASQLATALENGSGLRDVGWSLITTRSEFEHRAVVLAPDRDTVGSALEGLAAVASGEPDPAVVVGRAVDEVGPVFVFPGQGSQWVGMAAELLDSSAAFAASIDRCANALAPFVDWSLTEVLRGHGSAAALDRVDVVQPALWAVMVALSDVWRSLGVRPAAVVGHSQGEIAAACVAGVLSLSDGARVVALRSRIIARHLAGRGGMATVALPADELREILADYPEVGLAALNGPRSIVVSGASEQLERLLELLDSRAVRVRRVPVDYASHSAYVDAVTEELLDALGPIAPGAGDIAFHSTVTGGELDGTELTAAYWCRNLRETVLFEPVVAALSQRHTAFIEPSPHPVLTVRVQETAEAAGATVAAIGTLRRDGGTHTRLLNSAAEAWTAGVAIDWTAVLDGTGARRVPLPTYPFQRTRHWLDTVDAVVAEDMSALALRLREAGTENLRDVLLDMVRRHTAVALGFDTPGAVEDATPFRSQGLTSIVGATLCTGLAKATGVGLPPTAVFDYPTPLALAAHLEERVRGATAAAVPVAPTRTTARDDDPVVIVGMACRYPGGVSTPEELWRLVAADRDVISAFPADRGWDLDGMGASITSRGGFLYDATEFDAAFFGISPREALAMDPQQRLLLETAWEALERAGVNPQTLRGSDTGVFIGAMAQDYGPRLHEPSDGTDGYRLTGTTGSVASGRVAYALGLEGPAVTVDTACSSSLVALHLAAEAVRRGECSMALTGGVTVMSSPGIFVEFSRQGGLSPDGRCKAFSDSADGTGWAEGVGLLLVERLSDARRNGHSVLAIVRGSAINQDGASNGLTAPNGPSQQRVIRQALADAGLRPADVDAVEAHGTGTRLGDPIEAQALLATYGQHRPQPLWLGSIKSNIGHAQAASGVAGVIKMVMAMRHGVLPRTLHVDGPTTHVDWSAGAVRLLTEQQAWPEYDRPRRAGVSSFGISGTNAHVVLEESPDAEVLASGPRDGTADRELDAPWLLSAVDETAVRAQARRLREHLQEREEIDPVAVGATLATARPVFGLRAAVIGASSAERAEALAALSVGQAHPGLVRGAADSAGKVVFVFPGQGSQWAGMGTELLDTTPIFADWIHRCEQALAPFVDWSLTDVLRHDHTALDRVDIVQPALWATMVALAHTWRSLGIEPTAVIGHSQGEIAAATIADILTLHDAARIVALRSTIIADHLAGHGAMASIALPADTLRNHLTHHPDLDIAALNGPQSTVVAGSPQPLEELLSTLEQREIRVRRIPVDYASHTAHVDGIRAELDAALANIAPRQGRIAFYSTVTGTRLDGTQLTPDYWFRNLRHTVLFHPVVQSLLPTHTTFIEPSPHPVLTAAIQDTADTADTAVTTVGTLRRDQGTGADLLTSAAHAWAHGVPVDWHTQFPDAPRIPLPTYPFQRARYWLDTAVDPVAAEAGDDGFWAAVESHDADAVASVLGLREDRPDWLAQATPALAHWRESRRANTELDALRYSVEWTPSTTISDAAPAGTWLVVVPDTAHETAWAPAVRTALRVGGAEVVELRLGTADRVTLRDRLPHTVDGVLSLLALDESPYPGSPAVPAGIATTLTMVHALADAELEVPLWILTSGAIAVNRADDLRSPVQSQVWGLGRVVALEQPEHWGGLVDVTAEPDDRGIERLLAVLAQRTEDQVAIRENGVFARRLVHATAAAPAPEKRAARDTVLITGGTGALGAQVARRFALEGARHLVLAGRRGPQAPGADELAAELRALGAEVNVVACDMGDREAVGRLLARFPVTSVIHAAGMLDDAVVDSLTVEQLDRVLRVKVEGARHLHELTAHTELDEFVLFSSISGVLGIPGQGGYAPGNAYLDALAEHRRGRGLPATSYAWGPWAGDGMAAIGSVEDRLRRHGVPPLAPDRALAILTRDEPEDRATVMVADFRWDRFFLAYTEARRRPLIEDLPEVRAQLDTGAATRSGESGSGLATRVRTLPAKQRSAAVLEVVRAQAAAVLGYADPAAVDVDKPFHDLGFDSLTGVELRNRLGAEAGVRLPSGLVFDHPTTTAVARHLESVILGADETEARPTIAAASDDDPVVIVAAACRYPGGIDSPEALWRLVVDGGDAIGDFPADRGWDLARLLPEVPGGPGTSVTGRGGFLHDAADFDAALFGISPREALAMDPQQRLLLETAWEAFERGGIDPMSLRGSATGVFVGMSYHDYQTRVAEPPQDLEGYLLTGATPSVASGRISYTFGLEGPAVTIDTACSSSLVALHLAAEAVRRGECSLALAGGVAVMATPHMFTEFSRQQGLSPDGRCKAFSSDADGFGSAEGVGLLLVERLSEARRRGHPVLAVVRGSAVNQDGASNGLTAPNGPSQQRVIRQALANAGMQPTDVDAIEAHGTGTRLGDPIEAQALQATYGRDRAEPLWLGSVKSNIGHTQAAAGAAGVIKMIMALRHGILPQTLHVLEPTPEIDWDSGAVRLLTEQQQWPDHDRPRRAAVSSFGVSGTNAHVVLEQPPVADEPDTPRPAPGAVPWVLSAKTPEALRVQARRLLAGADGDLADIGWSLAATRAALDHRAVVVGGDRDQLLAGLTALAEGAQAETVVEGTADSAGKIVFVFPGQGSQWLGMGAELLDTAPVFAESIARCERALAPFVDWSLTQVLRTDDDSVLDRVDVVQPALWAVMVALAETWRCFGVEPDAVIGHSQGEIAAAYIARIITLEDAARIVTLRSHIIGHHLAGHGGMASIALPAEDLEHLLADHPELSIAALNGPQSTVVAGPREPLEYLLSTLEQRDVRLRRIPVDYASHTPGVEAIRAELDAALAPVTPRPGDITFYSTVTGTPLDGTELTADYWFRNLRQPVLFHPTVETLVSGHRVTFIEPSPHPVLLPSLEESVDTVTAIGTLRRNDGGLTRLLTSAATAWAHGIDVDWAAQFPGARPIPLPTYPFQRTRYWLEGQTTGAANLAAAGQTALNHPLLSARVDQPDGREILLTGRISVDTHPWLADHAVADVLLLPGTAVLEMAVRAGDEVGCDLVEELTLTTPLAVPERGGIHLRVRVSSTGDGRHTVSVYARPEDVLEGDGWTLHASGTLTRSRRTAPARSAARPAPDAEVVSVDAVYRRLAEHGYSYGPAFQGLRAVRRSGRDVFAEIALPEELRAAAERFTLHPALLDAAAQTVLLAAPLRDGAPSVLPFEWRGFTVHTTGAVAARAHLHTVSPTEARLSITDPAGVPVAEAEALLLRPVDLAGLTRLGVGRSDALLRVEWSEFTPASVVPADVVSRVDVSDAAELAALAAAFEDDDAELPSLVFARLDLGLDEGAEPSASVARAEAVRASELLQYWLAEPLFDESQLVLVTRHAVAVLPDDPVSTRFATVWGMVASAQTEHPDRFVLADVDGADASYPRLPIAVASGEPRIAVRQGRPLFPRLVRVGEGARADAPVGPDDTVLITGGTGTLGRLVARHLVEKHGVRRLLLLSRHGGSADGAAELLADLRGAGAQAEIVACDVADRPELTRLFDDLRDTHPVTAVIHAAGALADGVVDSLTPELLDAVLRPKVDAAMHLHDLTREHGVRRFILFSSAAGVLGPAGQAGYAAANAFLDALARYRRRHGAPAVSLAWGLWDERSGLTADLTETDLRRLSELGIGAMPTESALSLFDAAWNGEHDDAALVPVRVDAHALIESGGPIPPLLRDLVRVPVRRAAARPDDDARPLAGIPADRRASVLLDLVRTRAAAVLGHGSADGVPSSRAFRDLGFDSLAAVELRNRLNVATGLRLPATIVFDHPNPIALAEHIEQALHGCADAPPEALPAGQIDDDPVVIVAMSCRFPGGGTTPEAFWQFVSEAGDAVSTMPSDRGWDPGAPREGAFLYDAAEFDPDLFGISPREALAMDPQQRLLLETSWELFERAGIDPMSLRGSRTGVFSGVMYHDYGARLTDVPADVEGYLINGSAGSVASGRVAYVFGLEGPAVTIDTACSSSLVALHLAAQALRSGECGMALAGGVTIMATPAPFVEFGRQGGLSHDGRCKAFSSDADGTGWGEGAGMALLERLSDARRNGHPVLAVVRGSAINQDGASNGLTAPNGPAQQRVIRQALANADLQPSDIDAVEAHGTGTRLGDPIEAQALLATYGQHRETPLWLGSVKSNIGHTQAAAGAAGIIKMIMAMQHGTLPRTLHVDQPTTEVDWDAGKVALLTENQTWPDHDRPRRAAVSSFGVSGTNAHIILEQAPAIEPDADDPRALPVVPWVLSARGPAALRAQAIRLADAVTEADSTLDVGWSLATTRAALEDRAVVLATDEADRTAALRALAEGVTHPAVITGRATEGGVAMMFSGQGSQRLGMGRGLYDAHPVYAQTFDAVCAHLDPHLPKPLRDVVFGDDVDLLNQTRYAQPALFALQVALYRLWESWGITPTVVAGHSIGEVAAAHIAGVLTLADAAELIAVRGRLMQSLPEGGAMVAVDISESDVLPLLDGYRDRVGIGAINGPNSLVLSGDRNALVDITARLDGHRTRWLRVSHAFHSPLMEPILDEFRSTVTDLTFSAPKLPMVSTVTGAPIDDTTLADPDHWVRHARLTVRFADALAAIAAHTPAVHLEIGATAALTAHVTGTAVASLRHDRPEPQALAIALAHLVVAGQNPNWHNYFANTNARAIPLPTYAFQHRRLWLDNQPSGVVDLGVAGLDGADHPILKASVTFASSDRMLFTGRVSLQAHPWLADHTVGDAVLFPGTALVDLVLYAGRRSGHPRVAELTSGVPLVLAETEGVRIRVEVDEPVDGRRAVAVFSQPEGADPDEPWTRHCDGVLDAAPIARPEPIQCPADATPVAVTDFYVRMAETGIAYGPSFRGLRAAWRSGNQMFASVQLDDAADGFAVHPALFDAALHITAVDADAQANLPFHWSGVALHGRVGRELRVRLVRRGPDEVSLDLADESGAPLVSVSSLVGRPISDDRLRTARASSLRMDWQPIALPPATELPAGTATLEVVVRQSARGDLAESARLTAEHVLNSVRDWLARQPTIATRLIVVTDGIRSGDPDRRLPAAAVWGLVRSVQVEHPGRVVLVDADGGTDLLAAAVASGEAQIALRWGHAFVPRLVRGIPSAVDVSWDGTVLVTGASGALGRVVARHLVQSHGVRRLLLVSRRGAEAPGADDLAARLREFGAEVEFASCDVADRQALTRLLATVPGQWPLSAVVHCAGVVDDATLAGQSGERLRTVFAPKADAAWHLHELTRDLNLSAFVLFSSAAGVLGSAGQANYAAANAVLDALADIRREQGLPALSLAWGLWGAADGMAGELANADRRRLARTGVVPIREDQGLAMFDDALGSEDALVVPVLLNRAALREAAEIPAVLRGFAPAATRQSEFAERAVESLRDRIGGLVGEERRSLLLDAVRTEVAATLGHASPAALDARRSFTELGFDSLTAVELRNRLTAVTGVPLPATLAFDHPSPEALAAFLDDELPSATDTLVAELDRLEALLRAESAADHEQVAQRITSLLTVWNLRGSGNGNGHHGTDLADTTTPEELMEFIDRNL</sequence>
<keyword evidence="6" id="KW-0443">Lipid metabolism</keyword>
<reference evidence="13 14" key="1">
    <citation type="submission" date="2019-07" db="EMBL/GenBank/DDBJ databases">
        <title>Complete Genome Sequence and Methylome Analysis of Nocardia otitidis-caviarum NEB252.</title>
        <authorList>
            <person name="Fomenkov A."/>
            <person name="Anton B.P."/>
            <person name="Vincze T."/>
            <person name="Roberts R.J."/>
        </authorList>
    </citation>
    <scope>NUCLEOTIDE SEQUENCE [LARGE SCALE GENOMIC DNA]</scope>
    <source>
        <strain evidence="13 14">NEB252</strain>
    </source>
</reference>
<feature type="region of interest" description="N-terminal hotdog fold" evidence="9">
    <location>
        <begin position="3399"/>
        <end position="3523"/>
    </location>
</feature>
<evidence type="ECO:0000256" key="6">
    <source>
        <dbReference type="ARBA" id="ARBA00023098"/>
    </source>
</evidence>
<keyword evidence="4" id="KW-0808">Transferase</keyword>
<evidence type="ECO:0000256" key="3">
    <source>
        <dbReference type="ARBA" id="ARBA00022553"/>
    </source>
</evidence>
<dbReference type="Gene3D" id="3.40.50.720">
    <property type="entry name" value="NAD(P)-binding Rossmann-like Domain"/>
    <property type="match status" value="3"/>
</dbReference>
<dbReference type="InterPro" id="IPR016039">
    <property type="entry name" value="Thiolase-like"/>
</dbReference>
<dbReference type="InterPro" id="IPR042104">
    <property type="entry name" value="PKS_dehydratase_sf"/>
</dbReference>
<dbReference type="Pfam" id="PF22953">
    <property type="entry name" value="SpnB_Rossmann"/>
    <property type="match status" value="2"/>
</dbReference>
<dbReference type="InterPro" id="IPR013968">
    <property type="entry name" value="PKS_KR"/>
</dbReference>
<evidence type="ECO:0000256" key="7">
    <source>
        <dbReference type="ARBA" id="ARBA00023268"/>
    </source>
</evidence>
<keyword evidence="2" id="KW-0596">Phosphopantetheine</keyword>
<dbReference type="PANTHER" id="PTHR43775">
    <property type="entry name" value="FATTY ACID SYNTHASE"/>
    <property type="match status" value="1"/>
</dbReference>
<feature type="domain" description="Carrier" evidence="10">
    <location>
        <begin position="4147"/>
        <end position="4222"/>
    </location>
</feature>
<feature type="domain" description="Ketosynthase family 3 (KS3)" evidence="11">
    <location>
        <begin position="4240"/>
        <end position="4651"/>
    </location>
</feature>
<dbReference type="Pfam" id="PF18369">
    <property type="entry name" value="PKS_DE"/>
    <property type="match status" value="1"/>
</dbReference>
<feature type="domain" description="PKS/mFAS DH" evidence="12">
    <location>
        <begin position="3399"/>
        <end position="3674"/>
    </location>
</feature>
<feature type="domain" description="Ketosynthase family 3 (KS3)" evidence="11">
    <location>
        <begin position="6"/>
        <end position="427"/>
    </location>
</feature>
<dbReference type="InterPro" id="IPR050091">
    <property type="entry name" value="PKS_NRPS_Biosynth_Enz"/>
</dbReference>
<dbReference type="PROSITE" id="PS52004">
    <property type="entry name" value="KS3_2"/>
    <property type="match status" value="4"/>
</dbReference>
<feature type="domain" description="Carrier" evidence="10">
    <location>
        <begin position="5806"/>
        <end position="5881"/>
    </location>
</feature>
<evidence type="ECO:0000313" key="13">
    <source>
        <dbReference type="EMBL" id="QDP80091.1"/>
    </source>
</evidence>
<dbReference type="InterPro" id="IPR016036">
    <property type="entry name" value="Malonyl_transacylase_ACP-bd"/>
</dbReference>
<feature type="domain" description="Carrier" evidence="10">
    <location>
        <begin position="907"/>
        <end position="982"/>
    </location>
</feature>
<evidence type="ECO:0000256" key="8">
    <source>
        <dbReference type="ARBA" id="ARBA00023315"/>
    </source>
</evidence>
<evidence type="ECO:0000256" key="4">
    <source>
        <dbReference type="ARBA" id="ARBA00022679"/>
    </source>
</evidence>
<dbReference type="CDD" id="cd08956">
    <property type="entry name" value="KR_3_FAS_SDR_x"/>
    <property type="match status" value="2"/>
</dbReference>
<dbReference type="GO" id="GO:0005737">
    <property type="term" value="C:cytoplasm"/>
    <property type="evidence" value="ECO:0007669"/>
    <property type="project" value="TreeGrafter"/>
</dbReference>
<name>A0A516NMG4_9NOCA</name>
<dbReference type="Gene3D" id="1.10.1200.10">
    <property type="entry name" value="ACP-like"/>
    <property type="match status" value="4"/>
</dbReference>
<dbReference type="SMART" id="SM00827">
    <property type="entry name" value="PKS_AT"/>
    <property type="match status" value="4"/>
</dbReference>
<dbReference type="Pfam" id="PF00550">
    <property type="entry name" value="PP-binding"/>
    <property type="match status" value="4"/>
</dbReference>
<dbReference type="Pfam" id="PF02801">
    <property type="entry name" value="Ketoacyl-synt_C"/>
    <property type="match status" value="4"/>
</dbReference>
<evidence type="ECO:0000259" key="12">
    <source>
        <dbReference type="PROSITE" id="PS52019"/>
    </source>
</evidence>
<dbReference type="Gene3D" id="3.30.70.3290">
    <property type="match status" value="4"/>
</dbReference>
<dbReference type="SUPFAM" id="SSF52151">
    <property type="entry name" value="FabD/lysophospholipase-like"/>
    <property type="match status" value="4"/>
</dbReference>
<dbReference type="CDD" id="cd08952">
    <property type="entry name" value="KR_1_SDR_x"/>
    <property type="match status" value="1"/>
</dbReference>
<dbReference type="InterPro" id="IPR032821">
    <property type="entry name" value="PKS_assoc"/>
</dbReference>
<comment type="pathway">
    <text evidence="1">Lipid metabolism.</text>
</comment>
<dbReference type="GO" id="GO:0006633">
    <property type="term" value="P:fatty acid biosynthetic process"/>
    <property type="evidence" value="ECO:0007669"/>
    <property type="project" value="InterPro"/>
</dbReference>
<dbReference type="FunFam" id="1.10.1200.10:FF:000007">
    <property type="entry name" value="Probable polyketide synthase pks17"/>
    <property type="match status" value="3"/>
</dbReference>
<dbReference type="InterPro" id="IPR049900">
    <property type="entry name" value="PKS_mFAS_DH"/>
</dbReference>
<feature type="active site" description="Proton donor; for dehydratase activity" evidence="9">
    <location>
        <position position="5299"/>
    </location>
</feature>
<proteinExistence type="predicted"/>
<dbReference type="Pfam" id="PF00698">
    <property type="entry name" value="Acyl_transf_1"/>
    <property type="match status" value="4"/>
</dbReference>
<dbReference type="PROSITE" id="PS52019">
    <property type="entry name" value="PKS_MFAS_DH"/>
    <property type="match status" value="2"/>
</dbReference>
<dbReference type="EMBL" id="CP041695">
    <property type="protein sequence ID" value="QDP80091.1"/>
    <property type="molecule type" value="Genomic_DNA"/>
</dbReference>
<evidence type="ECO:0000256" key="1">
    <source>
        <dbReference type="ARBA" id="ARBA00005189"/>
    </source>
</evidence>
<protein>
    <submittedName>
        <fullName evidence="13">SDR family NAD(P)-dependent oxidoreductase</fullName>
    </submittedName>
</protein>
<dbReference type="InterPro" id="IPR014030">
    <property type="entry name" value="Ketoacyl_synth_N"/>
</dbReference>
<dbReference type="Pfam" id="PF08659">
    <property type="entry name" value="KR"/>
    <property type="match status" value="3"/>
</dbReference>
<keyword evidence="7" id="KW-0511">Multifunctional enzyme</keyword>
<evidence type="ECO:0000256" key="9">
    <source>
        <dbReference type="PROSITE-ProRule" id="PRU01363"/>
    </source>
</evidence>
<dbReference type="SUPFAM" id="SSF51735">
    <property type="entry name" value="NAD(P)-binding Rossmann-fold domains"/>
    <property type="match status" value="6"/>
</dbReference>
<dbReference type="Proteomes" id="UP000317039">
    <property type="component" value="Chromosome"/>
</dbReference>
<feature type="active site" description="Proton acceptor; for dehydratase activity" evidence="9">
    <location>
        <position position="3431"/>
    </location>
</feature>
<feature type="domain" description="Carrier" evidence="10">
    <location>
        <begin position="2422"/>
        <end position="2497"/>
    </location>
</feature>
<dbReference type="InterPro" id="IPR036291">
    <property type="entry name" value="NAD(P)-bd_dom_sf"/>
</dbReference>
<dbReference type="InterPro" id="IPR049551">
    <property type="entry name" value="PKS_DH_C"/>
</dbReference>
<feature type="region of interest" description="N-terminal hotdog fold" evidence="9">
    <location>
        <begin position="5108"/>
        <end position="5232"/>
    </location>
</feature>
<dbReference type="InterPro" id="IPR036736">
    <property type="entry name" value="ACP-like_sf"/>
</dbReference>
<dbReference type="PROSITE" id="PS00012">
    <property type="entry name" value="PHOSPHOPANTETHEINE"/>
    <property type="match status" value="3"/>
</dbReference>
<feature type="region of interest" description="C-terminal hotdog fold" evidence="9">
    <location>
        <begin position="5242"/>
        <end position="5373"/>
    </location>
</feature>
<dbReference type="GO" id="GO:0005886">
    <property type="term" value="C:plasma membrane"/>
    <property type="evidence" value="ECO:0007669"/>
    <property type="project" value="TreeGrafter"/>
</dbReference>
<organism evidence="13 14">
    <name type="scientific">Nocardia otitidiscaviarum</name>
    <dbReference type="NCBI Taxonomy" id="1823"/>
    <lineage>
        <taxon>Bacteria</taxon>
        <taxon>Bacillati</taxon>
        <taxon>Actinomycetota</taxon>
        <taxon>Actinomycetes</taxon>
        <taxon>Mycobacteriales</taxon>
        <taxon>Nocardiaceae</taxon>
        <taxon>Nocardia</taxon>
    </lineage>
</organism>
<dbReference type="InterPro" id="IPR020807">
    <property type="entry name" value="PKS_DH"/>
</dbReference>
<dbReference type="InterPro" id="IPR020841">
    <property type="entry name" value="PKS_Beta-ketoAc_synthase_dom"/>
</dbReference>
<dbReference type="Pfam" id="PF21089">
    <property type="entry name" value="PKS_DH_N"/>
    <property type="match status" value="2"/>
</dbReference>
<evidence type="ECO:0000259" key="11">
    <source>
        <dbReference type="PROSITE" id="PS52004"/>
    </source>
</evidence>
<feature type="region of interest" description="C-terminal hotdog fold" evidence="9">
    <location>
        <begin position="3535"/>
        <end position="3674"/>
    </location>
</feature>
<dbReference type="InterPro" id="IPR055123">
    <property type="entry name" value="SpnB-like_Rossmann"/>
</dbReference>
<evidence type="ECO:0000256" key="5">
    <source>
        <dbReference type="ARBA" id="ARBA00022832"/>
    </source>
</evidence>
<dbReference type="GO" id="GO:0004315">
    <property type="term" value="F:3-oxoacyl-[acyl-carrier-protein] synthase activity"/>
    <property type="evidence" value="ECO:0007669"/>
    <property type="project" value="InterPro"/>
</dbReference>
<dbReference type="RefSeq" id="WP_143981418.1">
    <property type="nucleotide sequence ID" value="NZ_CP041695.1"/>
</dbReference>
<dbReference type="Gene3D" id="3.40.366.10">
    <property type="entry name" value="Malonyl-Coenzyme A Acyl Carrier Protein, domain 2"/>
    <property type="match status" value="4"/>
</dbReference>
<dbReference type="SMART" id="SM00825">
    <property type="entry name" value="PKS_KS"/>
    <property type="match status" value="4"/>
</dbReference>
<dbReference type="NCBIfam" id="NF045894">
    <property type="entry name" value="PKS_plus_SDR"/>
    <property type="match status" value="1"/>
</dbReference>
<dbReference type="KEGG" id="nod:FOH10_16565"/>
<gene>
    <name evidence="13" type="ORF">FOH10_16565</name>
</gene>
<evidence type="ECO:0000256" key="2">
    <source>
        <dbReference type="ARBA" id="ARBA00022450"/>
    </source>
</evidence>
<dbReference type="SMART" id="SM01294">
    <property type="entry name" value="PKS_PP_betabranch"/>
    <property type="match status" value="4"/>
</dbReference>
<dbReference type="Gene3D" id="3.10.129.110">
    <property type="entry name" value="Polyketide synthase dehydratase"/>
    <property type="match status" value="2"/>
</dbReference>
<dbReference type="PANTHER" id="PTHR43775:SF51">
    <property type="entry name" value="INACTIVE PHENOLPHTHIOCEROL SYNTHESIS POLYKETIDE SYNTHASE TYPE I PKS1-RELATED"/>
    <property type="match status" value="1"/>
</dbReference>
<dbReference type="InterPro" id="IPR057326">
    <property type="entry name" value="KR_dom"/>
</dbReference>
<evidence type="ECO:0000313" key="14">
    <source>
        <dbReference type="Proteomes" id="UP000317039"/>
    </source>
</evidence>
<dbReference type="SMART" id="SM00823">
    <property type="entry name" value="PKS_PP"/>
    <property type="match status" value="4"/>
</dbReference>